<dbReference type="CDD" id="cd00487">
    <property type="entry name" value="Pep_deformylase"/>
    <property type="match status" value="1"/>
</dbReference>
<dbReference type="AlphaFoldDB" id="A0A094JUL0"/>
<dbReference type="InterPro" id="IPR023635">
    <property type="entry name" value="Peptide_deformylase"/>
</dbReference>
<accession>A0A094JUL0</accession>
<dbReference type="PANTHER" id="PTHR10458:SF21">
    <property type="entry name" value="PEPTIDE DEFORMYLASE"/>
    <property type="match status" value="1"/>
</dbReference>
<name>A0A094JUL0_9GAMM</name>
<proteinExistence type="inferred from homology"/>
<comment type="caution">
    <text evidence="7">The sequence shown here is derived from an EMBL/GenBank/DDBJ whole genome shotgun (WGS) entry which is preliminary data.</text>
</comment>
<evidence type="ECO:0000256" key="3">
    <source>
        <dbReference type="ARBA" id="ARBA00022801"/>
    </source>
</evidence>
<comment type="cofactor">
    <cofactor evidence="6">
        <name>Fe(2+)</name>
        <dbReference type="ChEBI" id="CHEBI:29033"/>
    </cofactor>
    <text evidence="6">Binds 1 Fe(2+) ion.</text>
</comment>
<evidence type="ECO:0000256" key="1">
    <source>
        <dbReference type="ARBA" id="ARBA00010759"/>
    </source>
</evidence>
<dbReference type="EC" id="3.5.1.88" evidence="6"/>
<keyword evidence="3 6" id="KW-0378">Hydrolase</keyword>
<evidence type="ECO:0000256" key="2">
    <source>
        <dbReference type="ARBA" id="ARBA00022723"/>
    </source>
</evidence>
<dbReference type="STRING" id="1515746.HR45_18065"/>
<keyword evidence="5 6" id="KW-0408">Iron</keyword>
<dbReference type="Proteomes" id="UP000029264">
    <property type="component" value="Unassembled WGS sequence"/>
</dbReference>
<dbReference type="PIRSF" id="PIRSF004749">
    <property type="entry name" value="Pep_def"/>
    <property type="match status" value="1"/>
</dbReference>
<dbReference type="PANTHER" id="PTHR10458">
    <property type="entry name" value="PEPTIDE DEFORMYLASE"/>
    <property type="match status" value="1"/>
</dbReference>
<evidence type="ECO:0000256" key="4">
    <source>
        <dbReference type="ARBA" id="ARBA00022917"/>
    </source>
</evidence>
<dbReference type="NCBIfam" id="NF001159">
    <property type="entry name" value="PRK00150.1-3"/>
    <property type="match status" value="1"/>
</dbReference>
<feature type="binding site" evidence="6">
    <location>
        <position position="91"/>
    </location>
    <ligand>
        <name>Fe cation</name>
        <dbReference type="ChEBI" id="CHEBI:24875"/>
    </ligand>
</feature>
<dbReference type="InterPro" id="IPR036821">
    <property type="entry name" value="Peptide_deformylase_sf"/>
</dbReference>
<evidence type="ECO:0000313" key="8">
    <source>
        <dbReference type="Proteomes" id="UP000029264"/>
    </source>
</evidence>
<dbReference type="Pfam" id="PF01327">
    <property type="entry name" value="Pep_deformylase"/>
    <property type="match status" value="1"/>
</dbReference>
<dbReference type="HAMAP" id="MF_00163">
    <property type="entry name" value="Pep_deformylase"/>
    <property type="match status" value="1"/>
</dbReference>
<dbReference type="GO" id="GO:0042586">
    <property type="term" value="F:peptide deformylase activity"/>
    <property type="evidence" value="ECO:0007669"/>
    <property type="project" value="UniProtKB-UniRule"/>
</dbReference>
<dbReference type="GO" id="GO:0046872">
    <property type="term" value="F:metal ion binding"/>
    <property type="evidence" value="ECO:0007669"/>
    <property type="project" value="UniProtKB-KW"/>
</dbReference>
<dbReference type="OrthoDB" id="9804313at2"/>
<dbReference type="FunFam" id="3.90.45.10:FF:000001">
    <property type="entry name" value="Peptide deformylase"/>
    <property type="match status" value="1"/>
</dbReference>
<feature type="active site" evidence="6">
    <location>
        <position position="134"/>
    </location>
</feature>
<dbReference type="PRINTS" id="PR01576">
    <property type="entry name" value="PDEFORMYLASE"/>
</dbReference>
<keyword evidence="4 6" id="KW-0648">Protein biosynthesis</keyword>
<sequence length="170" mass="19394">MALLNVLRYPDERLRTIAKPVTDFGSALQTQIDDMFETMYEEKGIGLAATQVDFHQRLIVMDLQDEVERPKVFINPEIVTKSGDFCNEEGCLSVPGVYAKVDRCEFVTVKAFDRDGKEFTVEADGLFAICIQHEMDHLQGKLFVDYLSALKRQRIRQKLEKAARQDAKSS</sequence>
<keyword evidence="8" id="KW-1185">Reference proteome</keyword>
<evidence type="ECO:0000313" key="7">
    <source>
        <dbReference type="EMBL" id="KFZ36171.1"/>
    </source>
</evidence>
<comment type="function">
    <text evidence="6">Removes the formyl group from the N-terminal Met of newly synthesized proteins. Requires at least a dipeptide for an efficient rate of reaction. N-terminal L-methionine is a prerequisite for activity but the enzyme has broad specificity at other positions.</text>
</comment>
<keyword evidence="2 6" id="KW-0479">Metal-binding</keyword>
<dbReference type="Gene3D" id="3.90.45.10">
    <property type="entry name" value="Peptide deformylase"/>
    <property type="match status" value="1"/>
</dbReference>
<dbReference type="NCBIfam" id="TIGR00079">
    <property type="entry name" value="pept_deformyl"/>
    <property type="match status" value="1"/>
</dbReference>
<comment type="similarity">
    <text evidence="1 6">Belongs to the polypeptide deformylase family.</text>
</comment>
<reference evidence="7 8" key="1">
    <citation type="submission" date="2014-06" db="EMBL/GenBank/DDBJ databases">
        <title>Shewanella sp. YQH10.</title>
        <authorList>
            <person name="Liu Y."/>
            <person name="Zeng R."/>
        </authorList>
    </citation>
    <scope>NUCLEOTIDE SEQUENCE [LARGE SCALE GENOMIC DNA]</scope>
    <source>
        <strain evidence="7 8">YQH10</strain>
    </source>
</reference>
<comment type="catalytic activity">
    <reaction evidence="6">
        <text>N-terminal N-formyl-L-methionyl-[peptide] + H2O = N-terminal L-methionyl-[peptide] + formate</text>
        <dbReference type="Rhea" id="RHEA:24420"/>
        <dbReference type="Rhea" id="RHEA-COMP:10639"/>
        <dbReference type="Rhea" id="RHEA-COMP:10640"/>
        <dbReference type="ChEBI" id="CHEBI:15377"/>
        <dbReference type="ChEBI" id="CHEBI:15740"/>
        <dbReference type="ChEBI" id="CHEBI:49298"/>
        <dbReference type="ChEBI" id="CHEBI:64731"/>
        <dbReference type="EC" id="3.5.1.88"/>
    </reaction>
</comment>
<organism evidence="7 8">
    <name type="scientific">Shewanella mangrovi</name>
    <dbReference type="NCBI Taxonomy" id="1515746"/>
    <lineage>
        <taxon>Bacteria</taxon>
        <taxon>Pseudomonadati</taxon>
        <taxon>Pseudomonadota</taxon>
        <taxon>Gammaproteobacteria</taxon>
        <taxon>Alteromonadales</taxon>
        <taxon>Shewanellaceae</taxon>
        <taxon>Shewanella</taxon>
    </lineage>
</organism>
<dbReference type="RefSeq" id="WP_037445564.1">
    <property type="nucleotide sequence ID" value="NZ_JPEO01000023.1"/>
</dbReference>
<dbReference type="eggNOG" id="COG0242">
    <property type="taxonomic scope" value="Bacteria"/>
</dbReference>
<protein>
    <recommendedName>
        <fullName evidence="6">Peptide deformylase</fullName>
        <shortName evidence="6">PDF</shortName>
        <ecNumber evidence="6">3.5.1.88</ecNumber>
    </recommendedName>
    <alternativeName>
        <fullName evidence="6">Polypeptide deformylase</fullName>
    </alternativeName>
</protein>
<evidence type="ECO:0000256" key="5">
    <source>
        <dbReference type="ARBA" id="ARBA00023004"/>
    </source>
</evidence>
<feature type="binding site" evidence="6">
    <location>
        <position position="137"/>
    </location>
    <ligand>
        <name>Fe cation</name>
        <dbReference type="ChEBI" id="CHEBI:24875"/>
    </ligand>
</feature>
<evidence type="ECO:0000256" key="6">
    <source>
        <dbReference type="HAMAP-Rule" id="MF_00163"/>
    </source>
</evidence>
<feature type="binding site" evidence="6">
    <location>
        <position position="133"/>
    </location>
    <ligand>
        <name>Fe cation</name>
        <dbReference type="ChEBI" id="CHEBI:24875"/>
    </ligand>
</feature>
<gene>
    <name evidence="6" type="primary">def</name>
    <name evidence="7" type="ORF">HR45_18065</name>
</gene>
<dbReference type="EMBL" id="JPEO01000023">
    <property type="protein sequence ID" value="KFZ36171.1"/>
    <property type="molecule type" value="Genomic_DNA"/>
</dbReference>
<dbReference type="GO" id="GO:0006412">
    <property type="term" value="P:translation"/>
    <property type="evidence" value="ECO:0007669"/>
    <property type="project" value="UniProtKB-UniRule"/>
</dbReference>
<dbReference type="SUPFAM" id="SSF56420">
    <property type="entry name" value="Peptide deformylase"/>
    <property type="match status" value="1"/>
</dbReference>